<name>W6N2W9_CLOTY</name>
<accession>W6N2W9</accession>
<dbReference type="SUPFAM" id="SSF46689">
    <property type="entry name" value="Homeodomain-like"/>
    <property type="match status" value="2"/>
</dbReference>
<evidence type="ECO:0000313" key="4">
    <source>
        <dbReference type="EMBL" id="CDL90421.1"/>
    </source>
</evidence>
<sequence>MQDKNRVKILKCSKEIVDTYGLKKLSIDNIVKKCKISKTTFYNSFSSKRELIQNLDKEIGNKLEHQSIKDKIISVAIQELSKNTFNEINMDFIAQKIGINRSSIYRYFSNKEELLEASIINEMKNRKTRLGSIKSKKYNPILFIEKYIEYFDVYANNKYTNLLFATMIYYSKNNLNIKKSFDELRKYSVKLLADNFEEGKKIGIFIKNFNSFSTGQMLFSVMAGMNIHCPKRFSIIAHEFLNILYEKIKVK</sequence>
<dbReference type="Pfam" id="PF00440">
    <property type="entry name" value="TetR_N"/>
    <property type="match status" value="2"/>
</dbReference>
<dbReference type="PRINTS" id="PR00455">
    <property type="entry name" value="HTHTETR"/>
</dbReference>
<dbReference type="GO" id="GO:0006355">
    <property type="term" value="P:regulation of DNA-templated transcription"/>
    <property type="evidence" value="ECO:0007669"/>
    <property type="project" value="UniProtKB-ARBA"/>
</dbReference>
<dbReference type="OrthoDB" id="494991at2"/>
<evidence type="ECO:0000256" key="2">
    <source>
        <dbReference type="PROSITE-ProRule" id="PRU00335"/>
    </source>
</evidence>
<evidence type="ECO:0000256" key="1">
    <source>
        <dbReference type="ARBA" id="ARBA00023125"/>
    </source>
</evidence>
<dbReference type="GeneID" id="29419899"/>
<feature type="DNA-binding region" description="H-T-H motif" evidence="2">
    <location>
        <begin position="26"/>
        <end position="45"/>
    </location>
</feature>
<dbReference type="InterPro" id="IPR050109">
    <property type="entry name" value="HTH-type_TetR-like_transc_reg"/>
</dbReference>
<keyword evidence="1 2" id="KW-0238">DNA-binding</keyword>
<feature type="domain" description="HTH tetR-type" evidence="3">
    <location>
        <begin position="3"/>
        <end position="63"/>
    </location>
</feature>
<protein>
    <recommendedName>
        <fullName evidence="3">HTH tetR-type domain-containing protein</fullName>
    </recommendedName>
</protein>
<dbReference type="GO" id="GO:0003677">
    <property type="term" value="F:DNA binding"/>
    <property type="evidence" value="ECO:0007669"/>
    <property type="project" value="UniProtKB-UniRule"/>
</dbReference>
<evidence type="ECO:0000313" key="5">
    <source>
        <dbReference type="Proteomes" id="UP000019482"/>
    </source>
</evidence>
<feature type="DNA-binding region" description="H-T-H motif" evidence="2">
    <location>
        <begin position="89"/>
        <end position="108"/>
    </location>
</feature>
<dbReference type="Gene3D" id="1.10.357.10">
    <property type="entry name" value="Tetracycline Repressor, domain 2"/>
    <property type="match status" value="2"/>
</dbReference>
<evidence type="ECO:0000259" key="3">
    <source>
        <dbReference type="PROSITE" id="PS50977"/>
    </source>
</evidence>
<comment type="caution">
    <text evidence="4">The sequence shown here is derived from an EMBL/GenBank/DDBJ whole genome shotgun (WGS) entry which is preliminary data.</text>
</comment>
<dbReference type="PANTHER" id="PTHR30328:SF54">
    <property type="entry name" value="HTH-TYPE TRANSCRIPTIONAL REPRESSOR SCO4008"/>
    <property type="match status" value="1"/>
</dbReference>
<dbReference type="AlphaFoldDB" id="W6N2W9"/>
<dbReference type="EMBL" id="CBXI010000007">
    <property type="protein sequence ID" value="CDL90421.1"/>
    <property type="molecule type" value="Genomic_DNA"/>
</dbReference>
<proteinExistence type="predicted"/>
<organism evidence="4 5">
    <name type="scientific">Clostridium tyrobutyricum DIVETGP</name>
    <dbReference type="NCBI Taxonomy" id="1408889"/>
    <lineage>
        <taxon>Bacteria</taxon>
        <taxon>Bacillati</taxon>
        <taxon>Bacillota</taxon>
        <taxon>Clostridia</taxon>
        <taxon>Eubacteriales</taxon>
        <taxon>Clostridiaceae</taxon>
        <taxon>Clostridium</taxon>
    </lineage>
</organism>
<dbReference type="Proteomes" id="UP000019482">
    <property type="component" value="Unassembled WGS sequence"/>
</dbReference>
<gene>
    <name evidence="4" type="ORF">CTDIVETGP_0491</name>
</gene>
<dbReference type="PANTHER" id="PTHR30328">
    <property type="entry name" value="TRANSCRIPTIONAL REPRESSOR"/>
    <property type="match status" value="1"/>
</dbReference>
<dbReference type="RefSeq" id="WP_017751548.1">
    <property type="nucleotide sequence ID" value="NZ_CBXI010000007.1"/>
</dbReference>
<dbReference type="Gene3D" id="1.10.10.60">
    <property type="entry name" value="Homeodomain-like"/>
    <property type="match status" value="1"/>
</dbReference>
<reference evidence="4 5" key="1">
    <citation type="journal article" date="2015" name="Genome Announc.">
        <title>Draft Genome Sequence of Clostridium tyrobutyricum Strain DIVETGP, Isolated from Cow's Milk for Grana Padano Production.</title>
        <authorList>
            <person name="Soggiu A."/>
            <person name="Piras C."/>
            <person name="Gaiarsa S."/>
            <person name="Sassera D."/>
            <person name="Roncada P."/>
            <person name="Bendixen E."/>
            <person name="Brasca M."/>
            <person name="Bonizzi L."/>
        </authorList>
    </citation>
    <scope>NUCLEOTIDE SEQUENCE [LARGE SCALE GENOMIC DNA]</scope>
    <source>
        <strain evidence="4 5">DIVETGP</strain>
    </source>
</reference>
<dbReference type="InterPro" id="IPR001647">
    <property type="entry name" value="HTH_TetR"/>
</dbReference>
<keyword evidence="5" id="KW-1185">Reference proteome</keyword>
<feature type="domain" description="HTH tetR-type" evidence="3">
    <location>
        <begin position="66"/>
        <end position="126"/>
    </location>
</feature>
<dbReference type="PROSITE" id="PS50977">
    <property type="entry name" value="HTH_TETR_2"/>
    <property type="match status" value="2"/>
</dbReference>
<dbReference type="InterPro" id="IPR009057">
    <property type="entry name" value="Homeodomain-like_sf"/>
</dbReference>